<proteinExistence type="predicted"/>
<keyword evidence="1" id="KW-0805">Transcription regulation</keyword>
<keyword evidence="3" id="KW-0804">Transcription</keyword>
<dbReference type="PROSITE" id="PS50949">
    <property type="entry name" value="HTH_GNTR"/>
    <property type="match status" value="1"/>
</dbReference>
<name>A0A844G4D8_9BACT</name>
<dbReference type="RefSeq" id="WP_106055629.1">
    <property type="nucleotide sequence ID" value="NZ_CALXOB010000029.1"/>
</dbReference>
<dbReference type="SUPFAM" id="SSF46785">
    <property type="entry name" value="Winged helix' DNA-binding domain"/>
    <property type="match status" value="1"/>
</dbReference>
<evidence type="ECO:0000256" key="2">
    <source>
        <dbReference type="ARBA" id="ARBA00023125"/>
    </source>
</evidence>
<sequence>MVHQSSALYMRIRHYVFDLLAGTGNSVVKLPSNREIARKFGVSQPTVVKALQELVREGYLTIRPGVGAFSNPDRFTHDSKLWGIVLGDGRWSQFSRETLHVINSVGMALLEHDHRNLLKLITMGETMDDERGWPELSMLSGICWWIPTDPLLPSMARIARTIPVVLLGDRKPGFDCFFRDFENENCEIARRMIADGCRRLVLVLPEMEQAAAIRGVEKACREAGCEFPPGCVLQADTASQRDLERMVDLHCCPDGIIFNRKPNDFIPIILSRPELARCRIYCDSGWIDKQWPFHGYSGEIGFDTVAPMIAALLHNGLSLTEPKQRPIPVKLEPLVPQEIRIGEERQELNAAKASPC</sequence>
<evidence type="ECO:0000256" key="3">
    <source>
        <dbReference type="ARBA" id="ARBA00023163"/>
    </source>
</evidence>
<dbReference type="CDD" id="cd07377">
    <property type="entry name" value="WHTH_GntR"/>
    <property type="match status" value="1"/>
</dbReference>
<dbReference type="InterPro" id="IPR036390">
    <property type="entry name" value="WH_DNA-bd_sf"/>
</dbReference>
<evidence type="ECO:0000313" key="6">
    <source>
        <dbReference type="Proteomes" id="UP000435649"/>
    </source>
</evidence>
<keyword evidence="2" id="KW-0238">DNA-binding</keyword>
<reference evidence="5 6" key="1">
    <citation type="submission" date="2019-08" db="EMBL/GenBank/DDBJ databases">
        <title>In-depth cultivation of the pig gut microbiome towards novel bacterial diversity and tailored functional studies.</title>
        <authorList>
            <person name="Wylensek D."/>
            <person name="Hitch T.C.A."/>
            <person name="Clavel T."/>
        </authorList>
    </citation>
    <scope>NUCLEOTIDE SEQUENCE [LARGE SCALE GENOMIC DNA]</scope>
    <source>
        <strain evidence="5 6">BBE-744-WT-12</strain>
    </source>
</reference>
<evidence type="ECO:0000259" key="4">
    <source>
        <dbReference type="PROSITE" id="PS50949"/>
    </source>
</evidence>
<dbReference type="Pfam" id="PF00392">
    <property type="entry name" value="GntR"/>
    <property type="match status" value="1"/>
</dbReference>
<dbReference type="Proteomes" id="UP000435649">
    <property type="component" value="Unassembled WGS sequence"/>
</dbReference>
<dbReference type="Gene3D" id="1.10.10.10">
    <property type="entry name" value="Winged helix-like DNA-binding domain superfamily/Winged helix DNA-binding domain"/>
    <property type="match status" value="1"/>
</dbReference>
<feature type="domain" description="HTH gntR-type" evidence="4">
    <location>
        <begin position="5"/>
        <end position="73"/>
    </location>
</feature>
<dbReference type="GO" id="GO:0003677">
    <property type="term" value="F:DNA binding"/>
    <property type="evidence" value="ECO:0007669"/>
    <property type="project" value="UniProtKB-KW"/>
</dbReference>
<organism evidence="5 6">
    <name type="scientific">Victivallis lenta</name>
    <dbReference type="NCBI Taxonomy" id="2606640"/>
    <lineage>
        <taxon>Bacteria</taxon>
        <taxon>Pseudomonadati</taxon>
        <taxon>Lentisphaerota</taxon>
        <taxon>Lentisphaeria</taxon>
        <taxon>Victivallales</taxon>
        <taxon>Victivallaceae</taxon>
        <taxon>Victivallis</taxon>
    </lineage>
</organism>
<dbReference type="InterPro" id="IPR000524">
    <property type="entry name" value="Tscrpt_reg_HTH_GntR"/>
</dbReference>
<dbReference type="AlphaFoldDB" id="A0A844G4D8"/>
<evidence type="ECO:0000256" key="1">
    <source>
        <dbReference type="ARBA" id="ARBA00023015"/>
    </source>
</evidence>
<dbReference type="InterPro" id="IPR036388">
    <property type="entry name" value="WH-like_DNA-bd_sf"/>
</dbReference>
<evidence type="ECO:0000313" key="5">
    <source>
        <dbReference type="EMBL" id="MST98003.1"/>
    </source>
</evidence>
<protein>
    <submittedName>
        <fullName evidence="5">GntR family transcriptional regulator</fullName>
    </submittedName>
</protein>
<dbReference type="GO" id="GO:0003700">
    <property type="term" value="F:DNA-binding transcription factor activity"/>
    <property type="evidence" value="ECO:0007669"/>
    <property type="project" value="InterPro"/>
</dbReference>
<dbReference type="EMBL" id="VUNS01000014">
    <property type="protein sequence ID" value="MST98003.1"/>
    <property type="molecule type" value="Genomic_DNA"/>
</dbReference>
<dbReference type="Gene3D" id="3.40.50.2300">
    <property type="match status" value="2"/>
</dbReference>
<dbReference type="PRINTS" id="PR00035">
    <property type="entry name" value="HTHGNTR"/>
</dbReference>
<keyword evidence="6" id="KW-1185">Reference proteome</keyword>
<accession>A0A844G4D8</accession>
<comment type="caution">
    <text evidence="5">The sequence shown here is derived from an EMBL/GenBank/DDBJ whole genome shotgun (WGS) entry which is preliminary data.</text>
</comment>
<gene>
    <name evidence="5" type="ORF">FYJ85_13230</name>
</gene>
<dbReference type="SMART" id="SM00345">
    <property type="entry name" value="HTH_GNTR"/>
    <property type="match status" value="1"/>
</dbReference>